<keyword evidence="1" id="KW-0732">Signal</keyword>
<organism evidence="2 3">
    <name type="scientific">Vicingus serpentipes</name>
    <dbReference type="NCBI Taxonomy" id="1926625"/>
    <lineage>
        <taxon>Bacteria</taxon>
        <taxon>Pseudomonadati</taxon>
        <taxon>Bacteroidota</taxon>
        <taxon>Flavobacteriia</taxon>
        <taxon>Flavobacteriales</taxon>
        <taxon>Vicingaceae</taxon>
        <taxon>Vicingus</taxon>
    </lineage>
</organism>
<evidence type="ECO:0008006" key="4">
    <source>
        <dbReference type="Google" id="ProtNLM"/>
    </source>
</evidence>
<dbReference type="RefSeq" id="WP_147098185.1">
    <property type="nucleotide sequence ID" value="NZ_VOOS01000001.1"/>
</dbReference>
<feature type="chain" id="PRO_5023074547" description="Lipoprotein" evidence="1">
    <location>
        <begin position="19"/>
        <end position="93"/>
    </location>
</feature>
<dbReference type="Proteomes" id="UP000321721">
    <property type="component" value="Unassembled WGS sequence"/>
</dbReference>
<comment type="caution">
    <text evidence="2">The sequence shown here is derived from an EMBL/GenBank/DDBJ whole genome shotgun (WGS) entry which is preliminary data.</text>
</comment>
<protein>
    <recommendedName>
        <fullName evidence="4">Lipoprotein</fullName>
    </recommendedName>
</protein>
<feature type="signal peptide" evidence="1">
    <location>
        <begin position="1"/>
        <end position="18"/>
    </location>
</feature>
<dbReference type="AlphaFoldDB" id="A0A5C6RY72"/>
<evidence type="ECO:0000313" key="2">
    <source>
        <dbReference type="EMBL" id="TXB67024.1"/>
    </source>
</evidence>
<accession>A0A5C6RY72</accession>
<proteinExistence type="predicted"/>
<sequence>MKKLTLVSIVILCFSSCAQIFNGTVLPNQCKKCELINMQTNEVLFENEGCGSENTNLEEQAQIKAYEMSRHNNNLCDLEVRCESWRKDPEDEK</sequence>
<reference evidence="2 3" key="1">
    <citation type="submission" date="2019-08" db="EMBL/GenBank/DDBJ databases">
        <title>Genome of Vicingus serpentipes NCIMB 15042.</title>
        <authorList>
            <person name="Bowman J.P."/>
        </authorList>
    </citation>
    <scope>NUCLEOTIDE SEQUENCE [LARGE SCALE GENOMIC DNA]</scope>
    <source>
        <strain evidence="2 3">NCIMB 15042</strain>
    </source>
</reference>
<name>A0A5C6RY72_9FLAO</name>
<evidence type="ECO:0000256" key="1">
    <source>
        <dbReference type="SAM" id="SignalP"/>
    </source>
</evidence>
<dbReference type="EMBL" id="VOOS01000001">
    <property type="protein sequence ID" value="TXB67024.1"/>
    <property type="molecule type" value="Genomic_DNA"/>
</dbReference>
<evidence type="ECO:0000313" key="3">
    <source>
        <dbReference type="Proteomes" id="UP000321721"/>
    </source>
</evidence>
<gene>
    <name evidence="2" type="ORF">FRY74_02235</name>
</gene>
<keyword evidence="3" id="KW-1185">Reference proteome</keyword>